<feature type="domain" description="UvrD-like helicase C-terminal" evidence="16">
    <location>
        <begin position="350"/>
        <end position="646"/>
    </location>
</feature>
<evidence type="ECO:0000256" key="10">
    <source>
        <dbReference type="ARBA" id="ARBA00023235"/>
    </source>
</evidence>
<organism evidence="17 18">
    <name type="scientific">Winkia neuii subsp. anitrata</name>
    <dbReference type="NCBI Taxonomy" id="29318"/>
    <lineage>
        <taxon>Bacteria</taxon>
        <taxon>Bacillati</taxon>
        <taxon>Actinomycetota</taxon>
        <taxon>Actinomycetes</taxon>
        <taxon>Actinomycetales</taxon>
        <taxon>Actinomycetaceae</taxon>
        <taxon>Winkia</taxon>
    </lineage>
</organism>
<dbReference type="InterPro" id="IPR014017">
    <property type="entry name" value="DNA_helicase_UvrD-like_C"/>
</dbReference>
<evidence type="ECO:0000256" key="2">
    <source>
        <dbReference type="ARBA" id="ARBA00022741"/>
    </source>
</evidence>
<keyword evidence="7 14" id="KW-0067">ATP-binding</keyword>
<evidence type="ECO:0000259" key="15">
    <source>
        <dbReference type="PROSITE" id="PS51198"/>
    </source>
</evidence>
<evidence type="ECO:0000259" key="16">
    <source>
        <dbReference type="PROSITE" id="PS51217"/>
    </source>
</evidence>
<evidence type="ECO:0000256" key="3">
    <source>
        <dbReference type="ARBA" id="ARBA00022763"/>
    </source>
</evidence>
<dbReference type="AlphaFoldDB" id="A0AB38XN21"/>
<dbReference type="PANTHER" id="PTHR11070:SF55">
    <property type="entry name" value="DNA 3'-5' HELICASE"/>
    <property type="match status" value="1"/>
</dbReference>
<evidence type="ECO:0000256" key="12">
    <source>
        <dbReference type="ARBA" id="ARBA00034808"/>
    </source>
</evidence>
<feature type="domain" description="UvrD-like helicase ATP-binding" evidence="15">
    <location>
        <begin position="16"/>
        <end position="349"/>
    </location>
</feature>
<evidence type="ECO:0000256" key="11">
    <source>
        <dbReference type="ARBA" id="ARBA00034617"/>
    </source>
</evidence>
<keyword evidence="5 14" id="KW-0347">Helicase</keyword>
<dbReference type="EMBL" id="CP116394">
    <property type="protein sequence ID" value="WCE45531.1"/>
    <property type="molecule type" value="Genomic_DNA"/>
</dbReference>
<dbReference type="PANTHER" id="PTHR11070">
    <property type="entry name" value="UVRD / RECB / PCRA DNA HELICASE FAMILY MEMBER"/>
    <property type="match status" value="1"/>
</dbReference>
<evidence type="ECO:0000256" key="9">
    <source>
        <dbReference type="ARBA" id="ARBA00023204"/>
    </source>
</evidence>
<dbReference type="Pfam" id="PF12705">
    <property type="entry name" value="PDDEXK_1"/>
    <property type="match status" value="1"/>
</dbReference>
<evidence type="ECO:0000256" key="5">
    <source>
        <dbReference type="ARBA" id="ARBA00022806"/>
    </source>
</evidence>
<evidence type="ECO:0000256" key="1">
    <source>
        <dbReference type="ARBA" id="ARBA00022722"/>
    </source>
</evidence>
<evidence type="ECO:0000313" key="18">
    <source>
        <dbReference type="Proteomes" id="UP001211044"/>
    </source>
</evidence>
<dbReference type="GO" id="GO:0004527">
    <property type="term" value="F:exonuclease activity"/>
    <property type="evidence" value="ECO:0007669"/>
    <property type="project" value="UniProtKB-KW"/>
</dbReference>
<dbReference type="InterPro" id="IPR027417">
    <property type="entry name" value="P-loop_NTPase"/>
</dbReference>
<evidence type="ECO:0000313" key="17">
    <source>
        <dbReference type="EMBL" id="WCE45531.1"/>
    </source>
</evidence>
<keyword evidence="2 14" id="KW-0547">Nucleotide-binding</keyword>
<dbReference type="GO" id="GO:0000725">
    <property type="term" value="P:recombinational repair"/>
    <property type="evidence" value="ECO:0007669"/>
    <property type="project" value="TreeGrafter"/>
</dbReference>
<dbReference type="InterPro" id="IPR038726">
    <property type="entry name" value="PDDEXK_AddAB-type"/>
</dbReference>
<evidence type="ECO:0000256" key="13">
    <source>
        <dbReference type="ARBA" id="ARBA00048988"/>
    </source>
</evidence>
<dbReference type="InterPro" id="IPR014016">
    <property type="entry name" value="UvrD-like_ATP-bd"/>
</dbReference>
<dbReference type="InterPro" id="IPR011604">
    <property type="entry name" value="PDDEXK-like_dom_sf"/>
</dbReference>
<dbReference type="Pfam" id="PF00580">
    <property type="entry name" value="UvrD-helicase"/>
    <property type="match status" value="1"/>
</dbReference>
<evidence type="ECO:0000256" key="8">
    <source>
        <dbReference type="ARBA" id="ARBA00023125"/>
    </source>
</evidence>
<name>A0AB38XN21_9ACTO</name>
<dbReference type="GO" id="GO:0005524">
    <property type="term" value="F:ATP binding"/>
    <property type="evidence" value="ECO:0007669"/>
    <property type="project" value="UniProtKB-UniRule"/>
</dbReference>
<comment type="catalytic activity">
    <reaction evidence="13">
        <text>ATP + H2O = ADP + phosphate + H(+)</text>
        <dbReference type="Rhea" id="RHEA:13065"/>
        <dbReference type="ChEBI" id="CHEBI:15377"/>
        <dbReference type="ChEBI" id="CHEBI:15378"/>
        <dbReference type="ChEBI" id="CHEBI:30616"/>
        <dbReference type="ChEBI" id="CHEBI:43474"/>
        <dbReference type="ChEBI" id="CHEBI:456216"/>
        <dbReference type="EC" id="5.6.2.4"/>
    </reaction>
</comment>
<dbReference type="PROSITE" id="PS51198">
    <property type="entry name" value="UVRD_HELICASE_ATP_BIND"/>
    <property type="match status" value="1"/>
</dbReference>
<dbReference type="Gene3D" id="3.90.320.10">
    <property type="match status" value="1"/>
</dbReference>
<dbReference type="Pfam" id="PF13361">
    <property type="entry name" value="UvrD_C"/>
    <property type="match status" value="1"/>
</dbReference>
<dbReference type="PROSITE" id="PS51217">
    <property type="entry name" value="UVRD_HELICASE_CTER"/>
    <property type="match status" value="1"/>
</dbReference>
<keyword evidence="6" id="KW-0269">Exonuclease</keyword>
<reference evidence="17" key="1">
    <citation type="submission" date="2023-01" db="EMBL/GenBank/DDBJ databases">
        <title>Comparative Genomic Analysis of the Clinically-Derived Winkia Strain NY0527 Provides Evidence into the Taxonomic Reassignment of Winkia neuii and Characterizes Their Virulence Traits.</title>
        <authorList>
            <person name="Cai X."/>
            <person name="Peng Y."/>
            <person name="Li M."/>
            <person name="Qiu Y."/>
            <person name="Wang Y."/>
            <person name="Xu L."/>
            <person name="Hou Q."/>
        </authorList>
    </citation>
    <scope>NUCLEOTIDE SEQUENCE</scope>
    <source>
        <strain evidence="17">NY0527</strain>
    </source>
</reference>
<dbReference type="EC" id="5.6.2.4" evidence="12"/>
<dbReference type="RefSeq" id="WP_271694391.1">
    <property type="nucleotide sequence ID" value="NZ_CP116394.1"/>
</dbReference>
<evidence type="ECO:0000256" key="4">
    <source>
        <dbReference type="ARBA" id="ARBA00022801"/>
    </source>
</evidence>
<keyword evidence="8" id="KW-0238">DNA-binding</keyword>
<dbReference type="GO" id="GO:0005829">
    <property type="term" value="C:cytosol"/>
    <property type="evidence" value="ECO:0007669"/>
    <property type="project" value="TreeGrafter"/>
</dbReference>
<sequence>MSYTPAQVAELSGMDFAPGPQQESIIAHPMSPLLVVAGAGAGKTATIAARAVYLAVNQQVEPGRILGLTFTRKAALEMRQRIIANLATAIKAGASTDSDVKVALQKLQAAPPTVTTYNAFAGQICRDYGLRIGIDPQARLITEAERWQIMNQIVMDWKEDLNTTKRPSSVVSYALSLAGKLIDNSLSVSQAKEELLVDAADILDSVPAPRKKTPYKSALDLAESLRVRAGYMDLVQAYEDFKKANSLMDFADQIGGARRIVSSCPDVRDLLRLQYQKVFLDEFQDTSANQIDFLSDLFAGHPVTAVGDPNQAIYEWRGASRLALDSFAARFAPTQGAQVKPLTTAWRNPTQVLQAANISVDRLAVPAQYLPKTDFEPVNLPKLTAAPGAKTGAVLGAYFATDQQEAEALAEWFAKHWNQTSTAAVLCRNRASMPLIYQELTKAGVQAAIIGAGGLIESAGVADLIAALAVAHDGARGDAMMRLLNANNLGATDISALWAAARSIAREVNKEGHPDAYLAEAVEALRLGRKIPDLSATGQQRVLRLAQRLAAIRALLGGSLNSLLHQSIQIMDLDLDVALHGEDSMGALSLSQFLAIGAEFASRGGTLEDFLSWLEAAATEERGISMPEVPAQEGVVQILTIHAAKGLEWDSVAVVALSEGVLPGTAPRKDGSRASSRWLTDQGELPASMRADAVTLPNLQLFAGATHKDVDEAIAELKKNNGEADLIEDRRLVYVAFTRAKQNLLVTGAALRGSNIKPAPPSMFFTELVKAEAIKPLPGVEVPFPSPAQLDELVEESPRVETEVLWPPEQSKLNVELQRLGKQVASLSQSKDPAQGISEKALHWAKLLVAESRQEVVTEVKLPRHMAATTVQKLGPDLAMQLRRPVPTQPSDSAYLGTLFHAWVEALLSNRSEPPVADLDEDALKKLHKWQHNWKNFDFLRNYQVIEAEAERDIIVSGVRIIARIDAVMQAKDNGRVHIMDWKTGRVPVGENLDAAKVQLELYRLAWAKSEGIDPADIDASLVYVNSGKIVSLQSAAWTSEQVARIFKRL</sequence>
<dbReference type="GO" id="GO:0033202">
    <property type="term" value="C:DNA helicase complex"/>
    <property type="evidence" value="ECO:0007669"/>
    <property type="project" value="TreeGrafter"/>
</dbReference>
<evidence type="ECO:0000256" key="7">
    <source>
        <dbReference type="ARBA" id="ARBA00022840"/>
    </source>
</evidence>
<dbReference type="Gene3D" id="1.10.486.10">
    <property type="entry name" value="PCRA, domain 4"/>
    <property type="match status" value="1"/>
</dbReference>
<evidence type="ECO:0000256" key="6">
    <source>
        <dbReference type="ARBA" id="ARBA00022839"/>
    </source>
</evidence>
<dbReference type="SUPFAM" id="SSF52540">
    <property type="entry name" value="P-loop containing nucleoside triphosphate hydrolases"/>
    <property type="match status" value="1"/>
</dbReference>
<dbReference type="CDD" id="cd17932">
    <property type="entry name" value="DEXQc_UvrD"/>
    <property type="match status" value="1"/>
</dbReference>
<keyword evidence="1" id="KW-0540">Nuclease</keyword>
<keyword evidence="10" id="KW-0413">Isomerase</keyword>
<feature type="binding site" evidence="14">
    <location>
        <begin position="37"/>
        <end position="44"/>
    </location>
    <ligand>
        <name>ATP</name>
        <dbReference type="ChEBI" id="CHEBI:30616"/>
    </ligand>
</feature>
<dbReference type="GO" id="GO:0003677">
    <property type="term" value="F:DNA binding"/>
    <property type="evidence" value="ECO:0007669"/>
    <property type="project" value="UniProtKB-KW"/>
</dbReference>
<keyword evidence="4 14" id="KW-0378">Hydrolase</keyword>
<keyword evidence="9" id="KW-0234">DNA repair</keyword>
<keyword evidence="3" id="KW-0227">DNA damage</keyword>
<dbReference type="InterPro" id="IPR000212">
    <property type="entry name" value="DNA_helicase_UvrD/REP"/>
</dbReference>
<comment type="catalytic activity">
    <reaction evidence="11">
        <text>Couples ATP hydrolysis with the unwinding of duplex DNA by translocating in the 3'-5' direction.</text>
        <dbReference type="EC" id="5.6.2.4"/>
    </reaction>
</comment>
<proteinExistence type="predicted"/>
<dbReference type="KEGG" id="wne:PIG85_07690"/>
<dbReference type="Gene3D" id="3.40.50.300">
    <property type="entry name" value="P-loop containing nucleotide triphosphate hydrolases"/>
    <property type="match status" value="3"/>
</dbReference>
<dbReference type="Proteomes" id="UP001211044">
    <property type="component" value="Chromosome"/>
</dbReference>
<protein>
    <recommendedName>
        <fullName evidence="12">DNA 3'-5' helicase</fullName>
        <ecNumber evidence="12">5.6.2.4</ecNumber>
    </recommendedName>
</protein>
<evidence type="ECO:0000256" key="14">
    <source>
        <dbReference type="PROSITE-ProRule" id="PRU00560"/>
    </source>
</evidence>
<accession>A0AB38XN21</accession>
<dbReference type="GO" id="GO:0043138">
    <property type="term" value="F:3'-5' DNA helicase activity"/>
    <property type="evidence" value="ECO:0007669"/>
    <property type="project" value="UniProtKB-EC"/>
</dbReference>
<gene>
    <name evidence="17" type="ORF">PIG85_07690</name>
</gene>